<reference evidence="10 11" key="1">
    <citation type="submission" date="2019-07" db="EMBL/GenBank/DDBJ databases">
        <authorList>
            <person name="Park M."/>
        </authorList>
    </citation>
    <scope>NUCLEOTIDE SEQUENCE [LARGE SCALE GENOMIC DNA]</scope>
    <source>
        <strain evidence="10 11">KCTC32445</strain>
    </source>
</reference>
<proteinExistence type="predicted"/>
<evidence type="ECO:0000256" key="7">
    <source>
        <dbReference type="ARBA" id="ARBA00022840"/>
    </source>
</evidence>
<dbReference type="GO" id="GO:0004673">
    <property type="term" value="F:protein histidine kinase activity"/>
    <property type="evidence" value="ECO:0007669"/>
    <property type="project" value="UniProtKB-EC"/>
</dbReference>
<evidence type="ECO:0000256" key="1">
    <source>
        <dbReference type="ARBA" id="ARBA00000085"/>
    </source>
</evidence>
<dbReference type="InterPro" id="IPR011102">
    <property type="entry name" value="Sig_transdc_His_kinase_HWE"/>
</dbReference>
<feature type="domain" description="Signal transduction histidine kinase HWE region" evidence="9">
    <location>
        <begin position="243"/>
        <end position="325"/>
    </location>
</feature>
<evidence type="ECO:0000256" key="4">
    <source>
        <dbReference type="ARBA" id="ARBA00022679"/>
    </source>
</evidence>
<dbReference type="AlphaFoldDB" id="A0A553WGX3"/>
<evidence type="ECO:0000256" key="3">
    <source>
        <dbReference type="ARBA" id="ARBA00022553"/>
    </source>
</evidence>
<keyword evidence="8" id="KW-0472">Membrane</keyword>
<dbReference type="PANTHER" id="PTHR41523">
    <property type="entry name" value="TWO-COMPONENT SYSTEM SENSOR PROTEIN"/>
    <property type="match status" value="1"/>
</dbReference>
<dbReference type="EMBL" id="VKKU01000001">
    <property type="protein sequence ID" value="TSB03941.1"/>
    <property type="molecule type" value="Genomic_DNA"/>
</dbReference>
<gene>
    <name evidence="10" type="ORF">FOM92_00380</name>
</gene>
<dbReference type="EC" id="2.7.13.3" evidence="2"/>
<dbReference type="Gene3D" id="3.30.565.10">
    <property type="entry name" value="Histidine kinase-like ATPase, C-terminal domain"/>
    <property type="match status" value="1"/>
</dbReference>
<evidence type="ECO:0000256" key="2">
    <source>
        <dbReference type="ARBA" id="ARBA00012438"/>
    </source>
</evidence>
<dbReference type="PANTHER" id="PTHR41523:SF8">
    <property type="entry name" value="ETHYLENE RESPONSE SENSOR PROTEIN"/>
    <property type="match status" value="1"/>
</dbReference>
<dbReference type="Pfam" id="PF07536">
    <property type="entry name" value="HWE_HK"/>
    <property type="match status" value="1"/>
</dbReference>
<comment type="caution">
    <text evidence="10">The sequence shown here is derived from an EMBL/GenBank/DDBJ whole genome shotgun (WGS) entry which is preliminary data.</text>
</comment>
<dbReference type="SMART" id="SM00911">
    <property type="entry name" value="HWE_HK"/>
    <property type="match status" value="1"/>
</dbReference>
<evidence type="ECO:0000313" key="10">
    <source>
        <dbReference type="EMBL" id="TSB03941.1"/>
    </source>
</evidence>
<dbReference type="RefSeq" id="WP_143774808.1">
    <property type="nucleotide sequence ID" value="NZ_VKKU01000001.1"/>
</dbReference>
<accession>A0A553WGX3</accession>
<keyword evidence="3" id="KW-0597">Phosphoprotein</keyword>
<protein>
    <recommendedName>
        <fullName evidence="2">histidine kinase</fullName>
        <ecNumber evidence="2">2.7.13.3</ecNumber>
    </recommendedName>
</protein>
<dbReference type="InterPro" id="IPR007891">
    <property type="entry name" value="CHASE3"/>
</dbReference>
<dbReference type="OrthoDB" id="136506at2"/>
<comment type="catalytic activity">
    <reaction evidence="1">
        <text>ATP + protein L-histidine = ADP + protein N-phospho-L-histidine.</text>
        <dbReference type="EC" id="2.7.13.3"/>
    </reaction>
</comment>
<dbReference type="SUPFAM" id="SSF55874">
    <property type="entry name" value="ATPase domain of HSP90 chaperone/DNA topoisomerase II/histidine kinase"/>
    <property type="match status" value="1"/>
</dbReference>
<keyword evidence="11" id="KW-1185">Reference proteome</keyword>
<evidence type="ECO:0000256" key="6">
    <source>
        <dbReference type="ARBA" id="ARBA00022777"/>
    </source>
</evidence>
<dbReference type="Pfam" id="PF05227">
    <property type="entry name" value="CHASE3"/>
    <property type="match status" value="1"/>
</dbReference>
<dbReference type="CDD" id="cd19410">
    <property type="entry name" value="HK9-like_sensor"/>
    <property type="match status" value="1"/>
</dbReference>
<organism evidence="10 11">
    <name type="scientific">Sphingorhabdus contaminans</name>
    <dbReference type="NCBI Taxonomy" id="1343899"/>
    <lineage>
        <taxon>Bacteria</taxon>
        <taxon>Pseudomonadati</taxon>
        <taxon>Pseudomonadota</taxon>
        <taxon>Alphaproteobacteria</taxon>
        <taxon>Sphingomonadales</taxon>
        <taxon>Sphingomonadaceae</taxon>
        <taxon>Sphingorhabdus</taxon>
    </lineage>
</organism>
<keyword evidence="8" id="KW-1133">Transmembrane helix</keyword>
<feature type="transmembrane region" description="Helical" evidence="8">
    <location>
        <begin position="190"/>
        <end position="209"/>
    </location>
</feature>
<keyword evidence="4" id="KW-0808">Transferase</keyword>
<evidence type="ECO:0000313" key="11">
    <source>
        <dbReference type="Proteomes" id="UP000320160"/>
    </source>
</evidence>
<dbReference type="Proteomes" id="UP000320160">
    <property type="component" value="Unassembled WGS sequence"/>
</dbReference>
<dbReference type="InterPro" id="IPR036890">
    <property type="entry name" value="HATPase_C_sf"/>
</dbReference>
<sequence>MDSFPGAISAWWHRHLPKMTLATLSLLIIAMVFVFLQATAKEREARAEATAVIDILADLRDVVRTGVDAETGSRGYILTEDPTFLEPYDRARSIWLTDIDRLESKFDLLGEDENVLAAQRIRDLAKKKLDFMGKVVALTRQGQRDVAIAEIKTKYGKLLLDNIREIVRDLEIRERQKLAQSVDRVDTTEYGITATLIGLMLLIIGLAYFSFRQERRASRVALLDQEALLLRQGKEQADLVARELNHRVKNLFAVILSLITLSARGENDVPSTVKKIRDRIHALSLAHSVSQGTSDINSVDIRELLSATLAPYQDTQNPISYDGPQINLPTAAMTPLGLIMHELATNALKYGALSVPEGSITIRWEAGKSADGTQIALYWVEQGGPCPQADGAQGFGSSMIAASAQQLGGHVEHHWHAQGLEVNLRFPLASP</sequence>
<keyword evidence="8" id="KW-0812">Transmembrane</keyword>
<evidence type="ECO:0000256" key="8">
    <source>
        <dbReference type="SAM" id="Phobius"/>
    </source>
</evidence>
<evidence type="ECO:0000259" key="9">
    <source>
        <dbReference type="SMART" id="SM00911"/>
    </source>
</evidence>
<keyword evidence="6" id="KW-0418">Kinase</keyword>
<keyword evidence="7" id="KW-0067">ATP-binding</keyword>
<dbReference type="GO" id="GO:0005524">
    <property type="term" value="F:ATP binding"/>
    <property type="evidence" value="ECO:0007669"/>
    <property type="project" value="UniProtKB-KW"/>
</dbReference>
<evidence type="ECO:0000256" key="5">
    <source>
        <dbReference type="ARBA" id="ARBA00022741"/>
    </source>
</evidence>
<keyword evidence="5" id="KW-0547">Nucleotide-binding</keyword>
<name>A0A553WGX3_9SPHN</name>